<dbReference type="Pfam" id="PF14451">
    <property type="entry name" value="Ub-Mut7C"/>
    <property type="match status" value="1"/>
</dbReference>
<dbReference type="Proteomes" id="UP000184048">
    <property type="component" value="Unassembled WGS sequence"/>
</dbReference>
<dbReference type="STRING" id="1121884.SAMN02745131_02177"/>
<dbReference type="EMBL" id="FQUU01000008">
    <property type="protein sequence ID" value="SHF26389.1"/>
    <property type="molecule type" value="Genomic_DNA"/>
</dbReference>
<keyword evidence="4" id="KW-1185">Reference proteome</keyword>
<evidence type="ECO:0000313" key="4">
    <source>
        <dbReference type="Proteomes" id="UP000184048"/>
    </source>
</evidence>
<name>A0A1M5A823_9BACT</name>
<evidence type="ECO:0000313" key="3">
    <source>
        <dbReference type="EMBL" id="SHF26389.1"/>
    </source>
</evidence>
<gene>
    <name evidence="3" type="ORF">SAMN02745131_02177</name>
</gene>
<evidence type="ECO:0008006" key="5">
    <source>
        <dbReference type="Google" id="ProtNLM"/>
    </source>
</evidence>
<organism evidence="3 4">
    <name type="scientific">Flavisolibacter ginsengisoli DSM 18119</name>
    <dbReference type="NCBI Taxonomy" id="1121884"/>
    <lineage>
        <taxon>Bacteria</taxon>
        <taxon>Pseudomonadati</taxon>
        <taxon>Bacteroidota</taxon>
        <taxon>Chitinophagia</taxon>
        <taxon>Chitinophagales</taxon>
        <taxon>Chitinophagaceae</taxon>
        <taxon>Flavisolibacter</taxon>
    </lineage>
</organism>
<reference evidence="3 4" key="1">
    <citation type="submission" date="2016-11" db="EMBL/GenBank/DDBJ databases">
        <authorList>
            <person name="Jaros S."/>
            <person name="Januszkiewicz K."/>
            <person name="Wedrychowicz H."/>
        </authorList>
    </citation>
    <scope>NUCLEOTIDE SEQUENCE [LARGE SCALE GENOMIC DNA]</scope>
    <source>
        <strain evidence="3 4">DSM 18119</strain>
    </source>
</reference>
<dbReference type="InterPro" id="IPR027798">
    <property type="entry name" value="Ub_Mut7C"/>
</dbReference>
<dbReference type="InterPro" id="IPR002782">
    <property type="entry name" value="Mut7-C_RNAse_dom"/>
</dbReference>
<accession>A0A1M5A823</accession>
<proteinExistence type="predicted"/>
<dbReference type="Pfam" id="PF01927">
    <property type="entry name" value="Mut7-C"/>
    <property type="match status" value="1"/>
</dbReference>
<feature type="domain" description="Ubiquitin Mut7-C" evidence="2">
    <location>
        <begin position="5"/>
        <end position="64"/>
    </location>
</feature>
<sequence length="217" mass="25654">MYLPDRDRIIKYSYSGHPTLKDAIEAIGVPHPEIGEIKANGQIVSLSEPLENTSFIEVFPFDQMVDVPLKFILDVHLGKLARLLRLLGFDVWYDNQYLDKEIINLIKIEQRIVLTRDIGLLKQRAVVWGYWLRSQNSFRQLKEVFDRYQLKKSVQPFSRCLLCNGLLHTVQKINVLNLLPSRTQLFYNEFFQCQDCKKVYWKGSHYERMLQQVKDFI</sequence>
<evidence type="ECO:0000259" key="1">
    <source>
        <dbReference type="Pfam" id="PF01927"/>
    </source>
</evidence>
<evidence type="ECO:0000259" key="2">
    <source>
        <dbReference type="Pfam" id="PF14451"/>
    </source>
</evidence>
<protein>
    <recommendedName>
        <fullName evidence="5">Twitching motility protein PilT</fullName>
    </recommendedName>
</protein>
<dbReference type="PANTHER" id="PTHR39081:SF1">
    <property type="entry name" value="MUT7-C RNASE DOMAIN-CONTAINING PROTEIN"/>
    <property type="match status" value="1"/>
</dbReference>
<dbReference type="AlphaFoldDB" id="A0A1M5A823"/>
<dbReference type="PANTHER" id="PTHR39081">
    <property type="entry name" value="MUT7-C DOMAIN-CONTAINING PROTEIN"/>
    <property type="match status" value="1"/>
</dbReference>
<feature type="domain" description="Mut7-C RNAse" evidence="1">
    <location>
        <begin position="70"/>
        <end position="211"/>
    </location>
</feature>